<dbReference type="AlphaFoldDB" id="A0A1E3GMV1"/>
<protein>
    <recommendedName>
        <fullName evidence="3">Ribokinase</fullName>
    </recommendedName>
</protein>
<dbReference type="EMBL" id="MCRJ01000322">
    <property type="protein sequence ID" value="ODN65370.1"/>
    <property type="molecule type" value="Genomic_DNA"/>
</dbReference>
<sequence>MTLLKRARAAGLETNLELCTIPAERQHRLVAPCLPHLDLLIVNDSEIGAIAGAKTVAGGQTDLPPARRRRAPR</sequence>
<reference evidence="1 2" key="1">
    <citation type="submission" date="2016-07" db="EMBL/GenBank/DDBJ databases">
        <title>Draft Genome Sequence of Methylobrevis pamukkalensis PK2.</title>
        <authorList>
            <person name="Vasilenko O.V."/>
            <person name="Doronina N.V."/>
            <person name="Shmareva M.N."/>
            <person name="Tarlachkov S.V."/>
            <person name="Mustakhimov I."/>
            <person name="Trotsenko Y.A."/>
        </authorList>
    </citation>
    <scope>NUCLEOTIDE SEQUENCE [LARGE SCALE GENOMIC DNA]</scope>
    <source>
        <strain evidence="1 2">PK2</strain>
    </source>
</reference>
<evidence type="ECO:0008006" key="3">
    <source>
        <dbReference type="Google" id="ProtNLM"/>
    </source>
</evidence>
<proteinExistence type="predicted"/>
<name>A0A1E3GMV1_9HYPH</name>
<comment type="caution">
    <text evidence="1">The sequence shown here is derived from an EMBL/GenBank/DDBJ whole genome shotgun (WGS) entry which is preliminary data.</text>
</comment>
<dbReference type="Proteomes" id="UP000094622">
    <property type="component" value="Unassembled WGS sequence"/>
</dbReference>
<evidence type="ECO:0000313" key="2">
    <source>
        <dbReference type="Proteomes" id="UP000094622"/>
    </source>
</evidence>
<keyword evidence="2" id="KW-1185">Reference proteome</keyword>
<evidence type="ECO:0000313" key="1">
    <source>
        <dbReference type="EMBL" id="ODN65370.1"/>
    </source>
</evidence>
<organism evidence="1 2">
    <name type="scientific">Methylobrevis pamukkalensis</name>
    <dbReference type="NCBI Taxonomy" id="1439726"/>
    <lineage>
        <taxon>Bacteria</taxon>
        <taxon>Pseudomonadati</taxon>
        <taxon>Pseudomonadota</taxon>
        <taxon>Alphaproteobacteria</taxon>
        <taxon>Hyphomicrobiales</taxon>
        <taxon>Pleomorphomonadaceae</taxon>
        <taxon>Methylobrevis</taxon>
    </lineage>
</organism>
<gene>
    <name evidence="1" type="ORF">A6302_04550</name>
</gene>
<accession>A0A1E3GMV1</accession>